<dbReference type="SUPFAM" id="SSF49899">
    <property type="entry name" value="Concanavalin A-like lectins/glucanases"/>
    <property type="match status" value="1"/>
</dbReference>
<evidence type="ECO:0000256" key="1">
    <source>
        <dbReference type="ARBA" id="ARBA00022723"/>
    </source>
</evidence>
<dbReference type="InterPro" id="IPR051051">
    <property type="entry name" value="E3_ubiq-ligase_TRIM/RNF"/>
</dbReference>
<reference evidence="6" key="1">
    <citation type="submission" date="2025-08" db="UniProtKB">
        <authorList>
            <consortium name="Ensembl"/>
        </authorList>
    </citation>
    <scope>IDENTIFICATION</scope>
</reference>
<dbReference type="Pfam" id="PF13765">
    <property type="entry name" value="PRY"/>
    <property type="match status" value="1"/>
</dbReference>
<evidence type="ECO:0000256" key="2">
    <source>
        <dbReference type="ARBA" id="ARBA00022771"/>
    </source>
</evidence>
<keyword evidence="2" id="KW-0863">Zinc-finger</keyword>
<proteinExistence type="predicted"/>
<evidence type="ECO:0000259" key="5">
    <source>
        <dbReference type="PROSITE" id="PS50188"/>
    </source>
</evidence>
<dbReference type="GO" id="GO:0008270">
    <property type="term" value="F:zinc ion binding"/>
    <property type="evidence" value="ECO:0007669"/>
    <property type="project" value="UniProtKB-KW"/>
</dbReference>
<organism evidence="6 7">
    <name type="scientific">Gadus morhua</name>
    <name type="common">Atlantic cod</name>
    <dbReference type="NCBI Taxonomy" id="8049"/>
    <lineage>
        <taxon>Eukaryota</taxon>
        <taxon>Metazoa</taxon>
        <taxon>Chordata</taxon>
        <taxon>Craniata</taxon>
        <taxon>Vertebrata</taxon>
        <taxon>Euteleostomi</taxon>
        <taxon>Actinopterygii</taxon>
        <taxon>Neopterygii</taxon>
        <taxon>Teleostei</taxon>
        <taxon>Neoteleostei</taxon>
        <taxon>Acanthomorphata</taxon>
        <taxon>Zeiogadaria</taxon>
        <taxon>Gadariae</taxon>
        <taxon>Gadiformes</taxon>
        <taxon>Gadoidei</taxon>
        <taxon>Gadidae</taxon>
        <taxon>Gadus</taxon>
    </lineage>
</organism>
<dbReference type="InterPro" id="IPR001870">
    <property type="entry name" value="B30.2/SPRY"/>
</dbReference>
<feature type="compositionally biased region" description="Pro residues" evidence="4">
    <location>
        <begin position="10"/>
        <end position="38"/>
    </location>
</feature>
<dbReference type="GO" id="GO:0005737">
    <property type="term" value="C:cytoplasm"/>
    <property type="evidence" value="ECO:0007669"/>
    <property type="project" value="UniProtKB-ARBA"/>
</dbReference>
<feature type="domain" description="B30.2/SPRY" evidence="5">
    <location>
        <begin position="93"/>
        <end position="289"/>
    </location>
</feature>
<dbReference type="SMART" id="SM00589">
    <property type="entry name" value="PRY"/>
    <property type="match status" value="1"/>
</dbReference>
<dbReference type="PRINTS" id="PR01407">
    <property type="entry name" value="BUTYPHLNCDUF"/>
</dbReference>
<dbReference type="PROSITE" id="PS50188">
    <property type="entry name" value="B302_SPRY"/>
    <property type="match status" value="1"/>
</dbReference>
<accession>A0A8C5FTB5</accession>
<evidence type="ECO:0000256" key="4">
    <source>
        <dbReference type="SAM" id="MobiDB-lite"/>
    </source>
</evidence>
<evidence type="ECO:0000256" key="3">
    <source>
        <dbReference type="ARBA" id="ARBA00022833"/>
    </source>
</evidence>
<dbReference type="OMA" id="RADFMKH"/>
<sequence>MFSINGPGASTPPPCPPPPPPLPQAPPEAFPLTPPPLLPTLFQREYKRSFGGAPLQFATKTVALEVKKSANRAMPAPKKGGKKGSNEVKTPPYDPNLPEPTNRADLLKHWLPLTLDDKTAMKLLWISENGTKVARTTDAVCPYPNRPDRYDSTPQVLCKEGILGYRGYWEVDYYGWVVIGVVLESASRKASEGSCGLGENPGSWGAGWAGSSYNIWHNGENVDVQLPLVSTIGIYVDQPAGIIKFFIVEGEGEREVRLLHKYKATLTEKAFPGLWIGTKSHCILRKSDQ</sequence>
<keyword evidence="1" id="KW-0479">Metal-binding</keyword>
<keyword evidence="3" id="KW-0862">Zinc</keyword>
<dbReference type="Gene3D" id="2.60.120.920">
    <property type="match status" value="1"/>
</dbReference>
<dbReference type="InterPro" id="IPR003877">
    <property type="entry name" value="SPRY_dom"/>
</dbReference>
<feature type="region of interest" description="Disordered" evidence="4">
    <location>
        <begin position="1"/>
        <end position="38"/>
    </location>
</feature>
<dbReference type="InterPro" id="IPR043136">
    <property type="entry name" value="B30.2/SPRY_sf"/>
</dbReference>
<name>A0A8C5FTB5_GADMO</name>
<dbReference type="GeneTree" id="ENSGT00930000151196"/>
<reference evidence="6" key="2">
    <citation type="submission" date="2025-09" db="UniProtKB">
        <authorList>
            <consortium name="Ensembl"/>
        </authorList>
    </citation>
    <scope>IDENTIFICATION</scope>
</reference>
<dbReference type="InterPro" id="IPR013320">
    <property type="entry name" value="ConA-like_dom_sf"/>
</dbReference>
<dbReference type="PANTHER" id="PTHR25465:SF80">
    <property type="entry name" value="TRIPARTITE MOTIF-CONTAINING PROTEIN 16-LIKE"/>
    <property type="match status" value="1"/>
</dbReference>
<dbReference type="InterPro" id="IPR003879">
    <property type="entry name" value="Butyrophylin_SPRY"/>
</dbReference>
<protein>
    <submittedName>
        <fullName evidence="6">Zgc:195001</fullName>
    </submittedName>
</protein>
<evidence type="ECO:0000313" key="7">
    <source>
        <dbReference type="Proteomes" id="UP000694546"/>
    </source>
</evidence>
<dbReference type="AlphaFoldDB" id="A0A8C5FTB5"/>
<evidence type="ECO:0000313" key="6">
    <source>
        <dbReference type="Ensembl" id="ENSGMOP00000059985.1"/>
    </source>
</evidence>
<dbReference type="Pfam" id="PF00622">
    <property type="entry name" value="SPRY"/>
    <property type="match status" value="1"/>
</dbReference>
<feature type="region of interest" description="Disordered" evidence="4">
    <location>
        <begin position="69"/>
        <end position="99"/>
    </location>
</feature>
<dbReference type="Ensembl" id="ENSGMOT00000055707.1">
    <property type="protein sequence ID" value="ENSGMOP00000059985.1"/>
    <property type="gene ID" value="ENSGMOG00000027888.1"/>
</dbReference>
<dbReference type="PANTHER" id="PTHR25465">
    <property type="entry name" value="B-BOX DOMAIN CONTAINING"/>
    <property type="match status" value="1"/>
</dbReference>
<keyword evidence="7" id="KW-1185">Reference proteome</keyword>
<dbReference type="InterPro" id="IPR006574">
    <property type="entry name" value="PRY"/>
</dbReference>
<dbReference type="Proteomes" id="UP000694546">
    <property type="component" value="Chromosome 2"/>
</dbReference>